<protein>
    <recommendedName>
        <fullName evidence="3">thioredoxin-dependent peroxiredoxin</fullName>
        <ecNumber evidence="3">1.11.1.24</ecNumber>
    </recommendedName>
    <alternativeName>
        <fullName evidence="13">Nuclear thiol peroxidase</fullName>
    </alternativeName>
    <alternativeName>
        <fullName evidence="10">Thioredoxin peroxidase</fullName>
    </alternativeName>
</protein>
<dbReference type="OrthoDB" id="338622at2759"/>
<evidence type="ECO:0000259" key="15">
    <source>
        <dbReference type="PROSITE" id="PS51352"/>
    </source>
</evidence>
<evidence type="ECO:0000256" key="1">
    <source>
        <dbReference type="ARBA" id="ARBA00004123"/>
    </source>
</evidence>
<dbReference type="SUPFAM" id="SSF52833">
    <property type="entry name" value="Thioredoxin-like"/>
    <property type="match status" value="1"/>
</dbReference>
<dbReference type="InterPro" id="IPR000866">
    <property type="entry name" value="AhpC/TSA"/>
</dbReference>
<evidence type="ECO:0000256" key="10">
    <source>
        <dbReference type="ARBA" id="ARBA00032824"/>
    </source>
</evidence>
<evidence type="ECO:0000256" key="7">
    <source>
        <dbReference type="ARBA" id="ARBA00023157"/>
    </source>
</evidence>
<feature type="compositionally biased region" description="Basic and acidic residues" evidence="14">
    <location>
        <begin position="1"/>
        <end position="11"/>
    </location>
</feature>
<dbReference type="InterPro" id="IPR036249">
    <property type="entry name" value="Thioredoxin-like_sf"/>
</dbReference>
<dbReference type="Gene3D" id="3.40.30.10">
    <property type="entry name" value="Glutaredoxin"/>
    <property type="match status" value="1"/>
</dbReference>
<dbReference type="CDD" id="cd03017">
    <property type="entry name" value="PRX_BCP"/>
    <property type="match status" value="1"/>
</dbReference>
<dbReference type="VEuPathDB" id="FungiDB:Z519_08102"/>
<dbReference type="EC" id="1.11.1.24" evidence="3"/>
<dbReference type="PANTHER" id="PTHR42801:SF23">
    <property type="entry name" value="PEROXIREDOXIN DOT5"/>
    <property type="match status" value="1"/>
</dbReference>
<comment type="catalytic activity">
    <reaction evidence="12">
        <text>a hydroperoxide + [thioredoxin]-dithiol = an alcohol + [thioredoxin]-disulfide + H2O</text>
        <dbReference type="Rhea" id="RHEA:62620"/>
        <dbReference type="Rhea" id="RHEA-COMP:10698"/>
        <dbReference type="Rhea" id="RHEA-COMP:10700"/>
        <dbReference type="ChEBI" id="CHEBI:15377"/>
        <dbReference type="ChEBI" id="CHEBI:29950"/>
        <dbReference type="ChEBI" id="CHEBI:30879"/>
        <dbReference type="ChEBI" id="CHEBI:35924"/>
        <dbReference type="ChEBI" id="CHEBI:50058"/>
        <dbReference type="EC" id="1.11.1.24"/>
    </reaction>
</comment>
<dbReference type="GO" id="GO:0034599">
    <property type="term" value="P:cellular response to oxidative stress"/>
    <property type="evidence" value="ECO:0007669"/>
    <property type="project" value="UniProtKB-ARBA"/>
</dbReference>
<keyword evidence="8" id="KW-0539">Nucleus</keyword>
<dbReference type="GO" id="GO:0008379">
    <property type="term" value="F:thioredoxin peroxidase activity"/>
    <property type="evidence" value="ECO:0007669"/>
    <property type="project" value="TreeGrafter"/>
</dbReference>
<dbReference type="InterPro" id="IPR050924">
    <property type="entry name" value="Peroxiredoxin_BCP/PrxQ"/>
</dbReference>
<comment type="subcellular location">
    <subcellularLocation>
        <location evidence="1">Nucleus</location>
    </subcellularLocation>
</comment>
<evidence type="ECO:0000256" key="2">
    <source>
        <dbReference type="ARBA" id="ARBA00011245"/>
    </source>
</evidence>
<comment type="similarity">
    <text evidence="11">Belongs to the peroxiredoxin family. BCP/PrxQ subfamily.</text>
</comment>
<dbReference type="PANTHER" id="PTHR42801">
    <property type="entry name" value="THIOREDOXIN-DEPENDENT PEROXIDE REDUCTASE"/>
    <property type="match status" value="1"/>
</dbReference>
<evidence type="ECO:0000313" key="17">
    <source>
        <dbReference type="Proteomes" id="UP000053789"/>
    </source>
</evidence>
<comment type="subunit">
    <text evidence="2">Monomer.</text>
</comment>
<dbReference type="GO" id="GO:0045454">
    <property type="term" value="P:cell redox homeostasis"/>
    <property type="evidence" value="ECO:0007669"/>
    <property type="project" value="TreeGrafter"/>
</dbReference>
<evidence type="ECO:0000313" key="16">
    <source>
        <dbReference type="EMBL" id="KIW91206.1"/>
    </source>
</evidence>
<dbReference type="InterPro" id="IPR013766">
    <property type="entry name" value="Thioredoxin_domain"/>
</dbReference>
<dbReference type="GO" id="GO:0005634">
    <property type="term" value="C:nucleus"/>
    <property type="evidence" value="ECO:0007669"/>
    <property type="project" value="UniProtKB-SubCell"/>
</dbReference>
<keyword evidence="17" id="KW-1185">Reference proteome</keyword>
<evidence type="ECO:0000256" key="6">
    <source>
        <dbReference type="ARBA" id="ARBA00023002"/>
    </source>
</evidence>
<evidence type="ECO:0000256" key="11">
    <source>
        <dbReference type="ARBA" id="ARBA00038489"/>
    </source>
</evidence>
<dbReference type="HOGENOM" id="CLU_042529_2_0_1"/>
<evidence type="ECO:0000256" key="9">
    <source>
        <dbReference type="ARBA" id="ARBA00023284"/>
    </source>
</evidence>
<feature type="domain" description="Thioredoxin" evidence="15">
    <location>
        <begin position="73"/>
        <end position="253"/>
    </location>
</feature>
<keyword evidence="6" id="KW-0560">Oxidoreductase</keyword>
<evidence type="ECO:0000256" key="4">
    <source>
        <dbReference type="ARBA" id="ARBA00022559"/>
    </source>
</evidence>
<reference evidence="16" key="1">
    <citation type="submission" date="2015-01" db="EMBL/GenBank/DDBJ databases">
        <title>The Genome Sequence of Cladophialophora bantiana CBS 173.52.</title>
        <authorList>
            <consortium name="The Broad Institute Genomics Platform"/>
            <person name="Cuomo C."/>
            <person name="de Hoog S."/>
            <person name="Gorbushina A."/>
            <person name="Stielow B."/>
            <person name="Teixiera M."/>
            <person name="Abouelleil A."/>
            <person name="Chapman S.B."/>
            <person name="Priest M."/>
            <person name="Young S.K."/>
            <person name="Wortman J."/>
            <person name="Nusbaum C."/>
            <person name="Birren B."/>
        </authorList>
    </citation>
    <scope>NUCLEOTIDE SEQUENCE [LARGE SCALE GENOMIC DNA]</scope>
    <source>
        <strain evidence="16">CBS 173.52</strain>
    </source>
</reference>
<dbReference type="EMBL" id="KN846991">
    <property type="protein sequence ID" value="KIW91206.1"/>
    <property type="molecule type" value="Genomic_DNA"/>
</dbReference>
<dbReference type="AlphaFoldDB" id="A0A0D2EMF4"/>
<evidence type="ECO:0000256" key="8">
    <source>
        <dbReference type="ARBA" id="ARBA00023242"/>
    </source>
</evidence>
<evidence type="ECO:0000256" key="12">
    <source>
        <dbReference type="ARBA" id="ARBA00049091"/>
    </source>
</evidence>
<evidence type="ECO:0000256" key="13">
    <source>
        <dbReference type="ARBA" id="ARBA00077538"/>
    </source>
</evidence>
<keyword evidence="4" id="KW-0575">Peroxidase</keyword>
<dbReference type="Proteomes" id="UP000053789">
    <property type="component" value="Unassembled WGS sequence"/>
</dbReference>
<dbReference type="GO" id="GO:0005737">
    <property type="term" value="C:cytoplasm"/>
    <property type="evidence" value="ECO:0007669"/>
    <property type="project" value="TreeGrafter"/>
</dbReference>
<proteinExistence type="inferred from homology"/>
<evidence type="ECO:0000256" key="3">
    <source>
        <dbReference type="ARBA" id="ARBA00013017"/>
    </source>
</evidence>
<dbReference type="GeneID" id="27701030"/>
<gene>
    <name evidence="16" type="ORF">Z519_08102</name>
</gene>
<dbReference type="PROSITE" id="PS51352">
    <property type="entry name" value="THIOREDOXIN_2"/>
    <property type="match status" value="1"/>
</dbReference>
<dbReference type="FunFam" id="3.40.30.10:FF:000157">
    <property type="entry name" value="DOT5p Nuclear thiol peroxidase"/>
    <property type="match status" value="1"/>
</dbReference>
<sequence length="330" mass="34128">MPVELRKRPPPKEPAAPPPAAKRGSGSSTVKKLVRKAVPAVPRIGSSRTTKKTEGSAVADLPESEAAPSTSETAPGAGASEETKEPAANGSAVKGTGKLTIGDKIDLDGFGGTVQTHDGTDVTLKELIEKSGAGVVIFTYPKASTPGCTNQACLFRDNYTPITGASLAVYGLSTDSPKANTTFATKQKLPYQLLCDPNATLTSAIGMKKPGAGKSTTRGVIVIDKQGTLRLWEQAGPAKTLEAVLEYIKSQGMTETGAPAAVAAPPADNPVASEEAAKLADPDTKMDEVPLIRTPSKAEQEAAETAAEVAETAVMLAVKEGNPKQRRSVR</sequence>
<accession>A0A0D2EMF4</accession>
<feature type="region of interest" description="Disordered" evidence="14">
    <location>
        <begin position="1"/>
        <end position="96"/>
    </location>
</feature>
<keyword evidence="7" id="KW-1015">Disulfide bond</keyword>
<keyword evidence="5" id="KW-0049">Antioxidant</keyword>
<evidence type="ECO:0000256" key="5">
    <source>
        <dbReference type="ARBA" id="ARBA00022862"/>
    </source>
</evidence>
<organism evidence="16 17">
    <name type="scientific">Cladophialophora bantiana (strain ATCC 10958 / CBS 173.52 / CDC B-1940 / NIH 8579)</name>
    <name type="common">Xylohypha bantiana</name>
    <dbReference type="NCBI Taxonomy" id="1442370"/>
    <lineage>
        <taxon>Eukaryota</taxon>
        <taxon>Fungi</taxon>
        <taxon>Dikarya</taxon>
        <taxon>Ascomycota</taxon>
        <taxon>Pezizomycotina</taxon>
        <taxon>Eurotiomycetes</taxon>
        <taxon>Chaetothyriomycetidae</taxon>
        <taxon>Chaetothyriales</taxon>
        <taxon>Herpotrichiellaceae</taxon>
        <taxon>Cladophialophora</taxon>
    </lineage>
</organism>
<dbReference type="Pfam" id="PF00578">
    <property type="entry name" value="AhpC-TSA"/>
    <property type="match status" value="1"/>
</dbReference>
<evidence type="ECO:0000256" key="14">
    <source>
        <dbReference type="SAM" id="MobiDB-lite"/>
    </source>
</evidence>
<keyword evidence="9" id="KW-0676">Redox-active center</keyword>
<name>A0A0D2EMF4_CLAB1</name>
<dbReference type="RefSeq" id="XP_016617875.1">
    <property type="nucleotide sequence ID" value="XM_016765830.1"/>
</dbReference>